<keyword evidence="1" id="KW-0808">Transferase</keyword>
<dbReference type="Proteomes" id="UP000325315">
    <property type="component" value="Unassembled WGS sequence"/>
</dbReference>
<proteinExistence type="predicted"/>
<dbReference type="GO" id="GO:0003964">
    <property type="term" value="F:RNA-directed DNA polymerase activity"/>
    <property type="evidence" value="ECO:0007669"/>
    <property type="project" value="UniProtKB-KW"/>
</dbReference>
<keyword evidence="2" id="KW-1185">Reference proteome</keyword>
<dbReference type="PANTHER" id="PTHR33116:SF86">
    <property type="entry name" value="REVERSE TRANSCRIPTASE DOMAIN-CONTAINING PROTEIN"/>
    <property type="match status" value="1"/>
</dbReference>
<reference evidence="2" key="1">
    <citation type="journal article" date="2019" name="Plant Biotechnol. J.">
        <title>Genome sequencing of the Australian wild diploid species Gossypium australe highlights disease resistance and delayed gland morphogenesis.</title>
        <authorList>
            <person name="Cai Y."/>
            <person name="Cai X."/>
            <person name="Wang Q."/>
            <person name="Wang P."/>
            <person name="Zhang Y."/>
            <person name="Cai C."/>
            <person name="Xu Y."/>
            <person name="Wang K."/>
            <person name="Zhou Z."/>
            <person name="Wang C."/>
            <person name="Geng S."/>
            <person name="Li B."/>
            <person name="Dong Q."/>
            <person name="Hou Y."/>
            <person name="Wang H."/>
            <person name="Ai P."/>
            <person name="Liu Z."/>
            <person name="Yi F."/>
            <person name="Sun M."/>
            <person name="An G."/>
            <person name="Cheng J."/>
            <person name="Zhang Y."/>
            <person name="Shi Q."/>
            <person name="Xie Y."/>
            <person name="Shi X."/>
            <person name="Chang Y."/>
            <person name="Huang F."/>
            <person name="Chen Y."/>
            <person name="Hong S."/>
            <person name="Mi L."/>
            <person name="Sun Q."/>
            <person name="Zhang L."/>
            <person name="Zhou B."/>
            <person name="Peng R."/>
            <person name="Zhang X."/>
            <person name="Liu F."/>
        </authorList>
    </citation>
    <scope>NUCLEOTIDE SEQUENCE [LARGE SCALE GENOMIC DNA]</scope>
    <source>
        <strain evidence="2">cv. PA1801</strain>
    </source>
</reference>
<keyword evidence="1" id="KW-0548">Nucleotidyltransferase</keyword>
<dbReference type="PANTHER" id="PTHR33116">
    <property type="entry name" value="REVERSE TRANSCRIPTASE ZINC-BINDING DOMAIN-CONTAINING PROTEIN-RELATED-RELATED"/>
    <property type="match status" value="1"/>
</dbReference>
<protein>
    <submittedName>
        <fullName evidence="1">Reverse transcriptase</fullName>
    </submittedName>
</protein>
<keyword evidence="1" id="KW-0695">RNA-directed DNA polymerase</keyword>
<dbReference type="OrthoDB" id="1734132at2759"/>
<evidence type="ECO:0000313" key="1">
    <source>
        <dbReference type="EMBL" id="KAA3467646.1"/>
    </source>
</evidence>
<comment type="caution">
    <text evidence="1">The sequence shown here is derived from an EMBL/GenBank/DDBJ whole genome shotgun (WGS) entry which is preliminary data.</text>
</comment>
<accession>A0A5B6VFC2</accession>
<organism evidence="1 2">
    <name type="scientific">Gossypium australe</name>
    <dbReference type="NCBI Taxonomy" id="47621"/>
    <lineage>
        <taxon>Eukaryota</taxon>
        <taxon>Viridiplantae</taxon>
        <taxon>Streptophyta</taxon>
        <taxon>Embryophyta</taxon>
        <taxon>Tracheophyta</taxon>
        <taxon>Spermatophyta</taxon>
        <taxon>Magnoliopsida</taxon>
        <taxon>eudicotyledons</taxon>
        <taxon>Gunneridae</taxon>
        <taxon>Pentapetalae</taxon>
        <taxon>rosids</taxon>
        <taxon>malvids</taxon>
        <taxon>Malvales</taxon>
        <taxon>Malvaceae</taxon>
        <taxon>Malvoideae</taxon>
        <taxon>Gossypium</taxon>
    </lineage>
</organism>
<evidence type="ECO:0000313" key="2">
    <source>
        <dbReference type="Proteomes" id="UP000325315"/>
    </source>
</evidence>
<dbReference type="EMBL" id="SMMG02000007">
    <property type="protein sequence ID" value="KAA3467646.1"/>
    <property type="molecule type" value="Genomic_DNA"/>
</dbReference>
<gene>
    <name evidence="1" type="ORF">EPI10_002640</name>
</gene>
<dbReference type="AlphaFoldDB" id="A0A5B6VFC2"/>
<name>A0A5B6VFC2_9ROSI</name>
<sequence length="195" mass="22705">MMSRMGFCDEWISIVMKCVRSVTYSVVLKGRNGEEFHPQRGLRQGDPLSPYLFLICAEEFSQQKESWKAQREASIERANNMKTVIKEYEQVFGHNRTSGGILGVRISNNPEKYLGLPTMIGGRKKHAFVDIKERFVKALQNWSLRLLSAEGKEFPITVCRELENLMNKFWWRNSKSNKGIHWCQWRDMCIPKAKG</sequence>